<name>A0A5M6C391_9TREE</name>
<sequence length="361" mass="39743">MSTFNQPGPSRQDLTAIRIHSSVPSHLTAELTFLKTLIRRAKDQHRSQLFLQRMVGVLRIGQILLRHLKESLSLGLDDQAEVEEKVVQGRKKKDESLVRKMIKQLFDASYITSQIIDLHHFLPLQTTSLGIYARLFAMTINIASGWEMDVEGLISGSRPSRSKRSQVTDRVGGAEEGTVSTSDGVDAAWSTQPPTPSAEMELGFELGEKIERSSIASRSISKAATPRVPSPMAMSVDSLDSESEPEVDLKPEPIIATSSSMRSTPPVLKSVSVITEGEPSASPIPGQLMPLQVEDTPSSSRLGESPTIQTQDSTSVLTKTKKKRHIEVDHSEKESTPTGEKSKVKNKRKKKRDSMDDIFGF</sequence>
<dbReference type="GO" id="GO:0000172">
    <property type="term" value="C:ribonuclease MRP complex"/>
    <property type="evidence" value="ECO:0007669"/>
    <property type="project" value="InterPro"/>
</dbReference>
<dbReference type="AlphaFoldDB" id="A0A5M6C391"/>
<reference evidence="2" key="2">
    <citation type="submission" date="2024-01" db="EMBL/GenBank/DDBJ databases">
        <title>Comparative genomics of Cryptococcus and Kwoniella reveals pathogenesis evolution and contrasting modes of karyotype evolution via chromosome fusion or intercentromeric recombination.</title>
        <authorList>
            <person name="Coelho M.A."/>
            <person name="David-Palma M."/>
            <person name="Shea T."/>
            <person name="Bowers K."/>
            <person name="McGinley-Smith S."/>
            <person name="Mohammad A.W."/>
            <person name="Gnirke A."/>
            <person name="Yurkov A.M."/>
            <person name="Nowrousian M."/>
            <person name="Sun S."/>
            <person name="Cuomo C.A."/>
            <person name="Heitman J."/>
        </authorList>
    </citation>
    <scope>NUCLEOTIDE SEQUENCE</scope>
    <source>
        <strain evidence="2">CBS 12478</strain>
    </source>
</reference>
<proteinExistence type="predicted"/>
<dbReference type="GeneID" id="43588528"/>
<feature type="region of interest" description="Disordered" evidence="1">
    <location>
        <begin position="216"/>
        <end position="248"/>
    </location>
</feature>
<dbReference type="GO" id="GO:0042134">
    <property type="term" value="F:rRNA primary transcript binding"/>
    <property type="evidence" value="ECO:0007669"/>
    <property type="project" value="InterPro"/>
</dbReference>
<feature type="compositionally biased region" description="Basic and acidic residues" evidence="1">
    <location>
        <begin position="326"/>
        <end position="343"/>
    </location>
</feature>
<feature type="region of interest" description="Disordered" evidence="1">
    <location>
        <begin position="276"/>
        <end position="361"/>
    </location>
</feature>
<evidence type="ECO:0000313" key="2">
    <source>
        <dbReference type="EMBL" id="WWD18004.1"/>
    </source>
</evidence>
<organism evidence="2 3">
    <name type="scientific">Kwoniella shandongensis</name>
    <dbReference type="NCBI Taxonomy" id="1734106"/>
    <lineage>
        <taxon>Eukaryota</taxon>
        <taxon>Fungi</taxon>
        <taxon>Dikarya</taxon>
        <taxon>Basidiomycota</taxon>
        <taxon>Agaricomycotina</taxon>
        <taxon>Tremellomycetes</taxon>
        <taxon>Tremellales</taxon>
        <taxon>Cryptococcaceae</taxon>
        <taxon>Kwoniella</taxon>
    </lineage>
</organism>
<protein>
    <submittedName>
        <fullName evidence="2">Uncharacterized protein</fullName>
    </submittedName>
</protein>
<dbReference type="OrthoDB" id="2565171at2759"/>
<accession>A0A5M6C391</accession>
<dbReference type="KEGG" id="ksn:43588528"/>
<dbReference type="PANTHER" id="PTHR37792:SF1">
    <property type="entry name" value="RIBONUCLEASE MRP PROTEIN SUBUNIT RMP1"/>
    <property type="match status" value="1"/>
</dbReference>
<dbReference type="InterPro" id="IPR047205">
    <property type="entry name" value="RMP1"/>
</dbReference>
<dbReference type="Proteomes" id="UP000322225">
    <property type="component" value="Chromosome 4"/>
</dbReference>
<dbReference type="GO" id="GO:0000466">
    <property type="term" value="P:maturation of 5.8S rRNA from tricistronic rRNA transcript (SSU-rRNA, 5.8S rRNA, LSU-rRNA)"/>
    <property type="evidence" value="ECO:0007669"/>
    <property type="project" value="TreeGrafter"/>
</dbReference>
<feature type="compositionally biased region" description="Polar residues" evidence="1">
    <location>
        <begin position="295"/>
        <end position="318"/>
    </location>
</feature>
<gene>
    <name evidence="2" type="ORF">CI109_102451</name>
</gene>
<evidence type="ECO:0000256" key="1">
    <source>
        <dbReference type="SAM" id="MobiDB-lite"/>
    </source>
</evidence>
<dbReference type="EMBL" id="CP144054">
    <property type="protein sequence ID" value="WWD18004.1"/>
    <property type="molecule type" value="Genomic_DNA"/>
</dbReference>
<dbReference type="RefSeq" id="XP_031861260.1">
    <property type="nucleotide sequence ID" value="XM_032004395.1"/>
</dbReference>
<dbReference type="PANTHER" id="PTHR37792">
    <property type="entry name" value="RIBONUCLEASE MRP PROTEIN SUBUNIT RMP1"/>
    <property type="match status" value="1"/>
</dbReference>
<evidence type="ECO:0000313" key="3">
    <source>
        <dbReference type="Proteomes" id="UP000322225"/>
    </source>
</evidence>
<feature type="region of interest" description="Disordered" evidence="1">
    <location>
        <begin position="155"/>
        <end position="198"/>
    </location>
</feature>
<keyword evidence="3" id="KW-1185">Reference proteome</keyword>
<reference evidence="2" key="1">
    <citation type="submission" date="2017-08" db="EMBL/GenBank/DDBJ databases">
        <authorList>
            <person name="Cuomo C."/>
            <person name="Billmyre B."/>
            <person name="Heitman J."/>
        </authorList>
    </citation>
    <scope>NUCLEOTIDE SEQUENCE</scope>
    <source>
        <strain evidence="2">CBS 12478</strain>
    </source>
</reference>
<dbReference type="GO" id="GO:0000294">
    <property type="term" value="P:nuclear-transcribed mRNA catabolic process, RNase MRP-dependent"/>
    <property type="evidence" value="ECO:0007669"/>
    <property type="project" value="TreeGrafter"/>
</dbReference>